<dbReference type="PATRIC" id="fig|1434110.4.peg.4276"/>
<evidence type="ECO:0000313" key="12">
    <source>
        <dbReference type="Proteomes" id="UP000033101"/>
    </source>
</evidence>
<dbReference type="InterPro" id="IPR034084">
    <property type="entry name" value="Thermitase-like_dom"/>
</dbReference>
<accession>A0A0E3SFE8</accession>
<dbReference type="InterPro" id="IPR023828">
    <property type="entry name" value="Peptidase_S8_Ser-AS"/>
</dbReference>
<dbReference type="GO" id="GO:0004252">
    <property type="term" value="F:serine-type endopeptidase activity"/>
    <property type="evidence" value="ECO:0007669"/>
    <property type="project" value="UniProtKB-UniRule"/>
</dbReference>
<dbReference type="AlphaFoldDB" id="A0A0E3SFE8"/>
<evidence type="ECO:0000256" key="4">
    <source>
        <dbReference type="ARBA" id="ARBA00022670"/>
    </source>
</evidence>
<feature type="domain" description="Fervidolysin-like N-terminal prodomain" evidence="10">
    <location>
        <begin position="2"/>
        <end position="62"/>
    </location>
</feature>
<dbReference type="PRINTS" id="PR00723">
    <property type="entry name" value="SUBTILISIN"/>
</dbReference>
<feature type="domain" description="Peptidase S8/S53" evidence="9">
    <location>
        <begin position="105"/>
        <end position="379"/>
    </location>
</feature>
<evidence type="ECO:0000256" key="8">
    <source>
        <dbReference type="RuleBase" id="RU003355"/>
    </source>
</evidence>
<name>A0A0E3SFE8_9EURY</name>
<feature type="active site" description="Charge relay system" evidence="7">
    <location>
        <position position="114"/>
    </location>
</feature>
<dbReference type="Pfam" id="PF22148">
    <property type="entry name" value="Fervidolysin_NPro-like"/>
    <property type="match status" value="1"/>
</dbReference>
<evidence type="ECO:0000256" key="1">
    <source>
        <dbReference type="ARBA" id="ARBA00004613"/>
    </source>
</evidence>
<keyword evidence="12" id="KW-1185">Reference proteome</keyword>
<dbReference type="HOGENOM" id="CLU_011263_15_6_2"/>
<evidence type="ECO:0000256" key="2">
    <source>
        <dbReference type="ARBA" id="ARBA00011073"/>
    </source>
</evidence>
<gene>
    <name evidence="11" type="ORF">MSHOH_3328</name>
</gene>
<dbReference type="InterPro" id="IPR023827">
    <property type="entry name" value="Peptidase_S8_Asp-AS"/>
</dbReference>
<evidence type="ECO:0000256" key="7">
    <source>
        <dbReference type="PROSITE-ProRule" id="PRU01240"/>
    </source>
</evidence>
<dbReference type="KEGG" id="mhor:MSHOH_3328"/>
<keyword evidence="5 7" id="KW-0378">Hydrolase</keyword>
<feature type="active site" description="Charge relay system" evidence="7">
    <location>
        <position position="155"/>
    </location>
</feature>
<dbReference type="PANTHER" id="PTHR43806:SF11">
    <property type="entry name" value="CEREVISIN-RELATED"/>
    <property type="match status" value="1"/>
</dbReference>
<evidence type="ECO:0000256" key="6">
    <source>
        <dbReference type="ARBA" id="ARBA00022825"/>
    </source>
</evidence>
<dbReference type="GO" id="GO:0006508">
    <property type="term" value="P:proteolysis"/>
    <property type="evidence" value="ECO:0007669"/>
    <property type="project" value="UniProtKB-KW"/>
</dbReference>
<dbReference type="InterPro" id="IPR036852">
    <property type="entry name" value="Peptidase_S8/S53_dom_sf"/>
</dbReference>
<evidence type="ECO:0000259" key="10">
    <source>
        <dbReference type="Pfam" id="PF22148"/>
    </source>
</evidence>
<reference evidence="11 12" key="1">
    <citation type="submission" date="2014-07" db="EMBL/GenBank/DDBJ databases">
        <title>Methanogenic archaea and the global carbon cycle.</title>
        <authorList>
            <person name="Henriksen J.R."/>
            <person name="Luke J."/>
            <person name="Reinhart S."/>
            <person name="Benedict M.N."/>
            <person name="Youngblut N.D."/>
            <person name="Metcalf M.E."/>
            <person name="Whitaker R.J."/>
            <person name="Metcalf W.W."/>
        </authorList>
    </citation>
    <scope>NUCLEOTIDE SEQUENCE [LARGE SCALE GENOMIC DNA]</scope>
    <source>
        <strain evidence="11 12">HB-1</strain>
    </source>
</reference>
<evidence type="ECO:0000256" key="5">
    <source>
        <dbReference type="ARBA" id="ARBA00022801"/>
    </source>
</evidence>
<keyword evidence="3" id="KW-0964">Secreted</keyword>
<dbReference type="GO" id="GO:0005576">
    <property type="term" value="C:extracellular region"/>
    <property type="evidence" value="ECO:0007669"/>
    <property type="project" value="UniProtKB-SubCell"/>
</dbReference>
<dbReference type="CDD" id="cd07484">
    <property type="entry name" value="Peptidases_S8_Thermitase_like"/>
    <property type="match status" value="1"/>
</dbReference>
<comment type="subcellular location">
    <subcellularLocation>
        <location evidence="1">Secreted</location>
    </subcellularLocation>
</comment>
<protein>
    <submittedName>
        <fullName evidence="11">Peptidase S8 and S53, subtilisin, kexin, sedolisin</fullName>
    </submittedName>
</protein>
<evidence type="ECO:0000259" key="9">
    <source>
        <dbReference type="Pfam" id="PF00082"/>
    </source>
</evidence>
<dbReference type="Proteomes" id="UP000033101">
    <property type="component" value="Chromosome"/>
</dbReference>
<dbReference type="OrthoDB" id="341609at2157"/>
<keyword evidence="6 7" id="KW-0720">Serine protease</keyword>
<dbReference type="SUPFAM" id="SSF52743">
    <property type="entry name" value="Subtilisin-like"/>
    <property type="match status" value="1"/>
</dbReference>
<dbReference type="Gene3D" id="3.40.50.200">
    <property type="entry name" value="Peptidase S8/S53 domain"/>
    <property type="match status" value="1"/>
</dbReference>
<dbReference type="InterPro" id="IPR015500">
    <property type="entry name" value="Peptidase_S8_subtilisin-rel"/>
</dbReference>
<dbReference type="STRING" id="1434110.MSHOH_3328"/>
<dbReference type="PROSITE" id="PS00136">
    <property type="entry name" value="SUBTILASE_ASP"/>
    <property type="match status" value="1"/>
</dbReference>
<sequence length="401" mass="43045">MKFKPGVSEEEVKNITEENGTQVTYTSPYAGFKIMEIPKTKTVEEMMEIYSKNPNVEYAIPNVIMNALMVPNDPYYGLYQWNFKAFETGVGGGINLEPAWNISTGKGVIVAVLDTGVAYENYSIYKKAPDLTNTIFVSGYDFVNNDAHPNDDNGHGTHVTGTIAQSTNNNYGVAGVAYDCSIMPVKVLNDEGSGTLAQIADGIYYATEHEVDIISMSLGYQAPKIDPVLKAALDTAYNNGVTIVAASGNDKKSTVSYPAAYEKCIAVGATRYDGSRTYYSNYGETLDIMAPGGDMRVDQSGDGYGDGILQNTFNTTTKDPTDFGYWFFQGTSMATPHISGVAALLISEGANGPDEVRAAIQNTAVDLGTSSWDSYYGYGLVNATAALNYVQGANCTQSSGS</sequence>
<comment type="similarity">
    <text evidence="2 7 8">Belongs to the peptidase S8 family.</text>
</comment>
<dbReference type="EMBL" id="CP009516">
    <property type="protein sequence ID" value="AKB79811.1"/>
    <property type="molecule type" value="Genomic_DNA"/>
</dbReference>
<dbReference type="PANTHER" id="PTHR43806">
    <property type="entry name" value="PEPTIDASE S8"/>
    <property type="match status" value="1"/>
</dbReference>
<dbReference type="Pfam" id="PF00082">
    <property type="entry name" value="Peptidase_S8"/>
    <property type="match status" value="1"/>
</dbReference>
<dbReference type="InterPro" id="IPR050131">
    <property type="entry name" value="Peptidase_S8_subtilisin-like"/>
</dbReference>
<dbReference type="PROSITE" id="PS00138">
    <property type="entry name" value="SUBTILASE_SER"/>
    <property type="match status" value="1"/>
</dbReference>
<evidence type="ECO:0000313" key="11">
    <source>
        <dbReference type="EMBL" id="AKB79811.1"/>
    </source>
</evidence>
<evidence type="ECO:0000256" key="3">
    <source>
        <dbReference type="ARBA" id="ARBA00022525"/>
    </source>
</evidence>
<keyword evidence="4 7" id="KW-0645">Protease</keyword>
<organism evidence="11 12">
    <name type="scientific">Methanosarcina horonobensis HB-1 = JCM 15518</name>
    <dbReference type="NCBI Taxonomy" id="1434110"/>
    <lineage>
        <taxon>Archaea</taxon>
        <taxon>Methanobacteriati</taxon>
        <taxon>Methanobacteriota</taxon>
        <taxon>Stenosarchaea group</taxon>
        <taxon>Methanomicrobia</taxon>
        <taxon>Methanosarcinales</taxon>
        <taxon>Methanosarcinaceae</taxon>
        <taxon>Methanosarcina</taxon>
    </lineage>
</organism>
<dbReference type="PROSITE" id="PS51892">
    <property type="entry name" value="SUBTILASE"/>
    <property type="match status" value="1"/>
</dbReference>
<dbReference type="InterPro" id="IPR000209">
    <property type="entry name" value="Peptidase_S8/S53_dom"/>
</dbReference>
<proteinExistence type="inferred from homology"/>
<feature type="active site" description="Charge relay system" evidence="7">
    <location>
        <position position="332"/>
    </location>
</feature>
<dbReference type="InterPro" id="IPR054399">
    <property type="entry name" value="Fervidolysin-like_N_prodom"/>
</dbReference>